<proteinExistence type="inferred from homology"/>
<evidence type="ECO:0000256" key="2">
    <source>
        <dbReference type="ARBA" id="ARBA00006676"/>
    </source>
</evidence>
<dbReference type="GO" id="GO:0060169">
    <property type="term" value="P:negative regulation of adenosine receptor signaling pathway"/>
    <property type="evidence" value="ECO:0007669"/>
    <property type="project" value="TreeGrafter"/>
</dbReference>
<dbReference type="SUPFAM" id="SSF51556">
    <property type="entry name" value="Metallo-dependent hydrolases"/>
    <property type="match status" value="1"/>
</dbReference>
<dbReference type="GO" id="GO:0005829">
    <property type="term" value="C:cytosol"/>
    <property type="evidence" value="ECO:0007669"/>
    <property type="project" value="TreeGrafter"/>
</dbReference>
<keyword evidence="4" id="KW-0479">Metal-binding</keyword>
<dbReference type="RefSeq" id="WP_284352479.1">
    <property type="nucleotide sequence ID" value="NZ_BRXS01000007.1"/>
</dbReference>
<keyword evidence="5" id="KW-0378">Hydrolase</keyword>
<name>A0AA37QJI6_9BACT</name>
<dbReference type="InterPro" id="IPR032466">
    <property type="entry name" value="Metal_Hydrolase"/>
</dbReference>
<dbReference type="Pfam" id="PF00962">
    <property type="entry name" value="A_deaminase"/>
    <property type="match status" value="1"/>
</dbReference>
<organism evidence="8 9">
    <name type="scientific">Roseisolibacter agri</name>
    <dbReference type="NCBI Taxonomy" id="2014610"/>
    <lineage>
        <taxon>Bacteria</taxon>
        <taxon>Pseudomonadati</taxon>
        <taxon>Gemmatimonadota</taxon>
        <taxon>Gemmatimonadia</taxon>
        <taxon>Gemmatimonadales</taxon>
        <taxon>Gemmatimonadaceae</taxon>
        <taxon>Roseisolibacter</taxon>
    </lineage>
</organism>
<dbReference type="Gene3D" id="3.20.20.140">
    <property type="entry name" value="Metal-dependent hydrolases"/>
    <property type="match status" value="1"/>
</dbReference>
<accession>A0AA37QJI6</accession>
<dbReference type="CDD" id="cd01320">
    <property type="entry name" value="ADA"/>
    <property type="match status" value="1"/>
</dbReference>
<keyword evidence="6" id="KW-0862">Zinc</keyword>
<dbReference type="InterPro" id="IPR006330">
    <property type="entry name" value="Ado/ade_deaminase"/>
</dbReference>
<dbReference type="GO" id="GO:0043103">
    <property type="term" value="P:hypoxanthine salvage"/>
    <property type="evidence" value="ECO:0007669"/>
    <property type="project" value="TreeGrafter"/>
</dbReference>
<evidence type="ECO:0000256" key="6">
    <source>
        <dbReference type="ARBA" id="ARBA00022833"/>
    </source>
</evidence>
<dbReference type="GO" id="GO:0004000">
    <property type="term" value="F:adenosine deaminase activity"/>
    <property type="evidence" value="ECO:0007669"/>
    <property type="project" value="UniProtKB-ARBA"/>
</dbReference>
<evidence type="ECO:0000313" key="9">
    <source>
        <dbReference type="Proteomes" id="UP001161325"/>
    </source>
</evidence>
<comment type="caution">
    <text evidence="8">The sequence shown here is derived from an EMBL/GenBank/DDBJ whole genome shotgun (WGS) entry which is preliminary data.</text>
</comment>
<comment type="cofactor">
    <cofactor evidence="1">
        <name>Zn(2+)</name>
        <dbReference type="ChEBI" id="CHEBI:29105"/>
    </cofactor>
</comment>
<dbReference type="Proteomes" id="UP001161325">
    <property type="component" value="Unassembled WGS sequence"/>
</dbReference>
<protein>
    <recommendedName>
        <fullName evidence="3">adenosine deaminase</fullName>
        <ecNumber evidence="3">3.5.4.4</ecNumber>
    </recommendedName>
</protein>
<evidence type="ECO:0000256" key="1">
    <source>
        <dbReference type="ARBA" id="ARBA00001947"/>
    </source>
</evidence>
<dbReference type="PANTHER" id="PTHR11409:SF43">
    <property type="entry name" value="ADENOSINE DEAMINASE"/>
    <property type="match status" value="1"/>
</dbReference>
<sequence>MTYRHADLPPRAARLDPQEVAERRAAREAAVDRTLLARLPKAELHCHLDGSVRPETLIALGAELGVRMPAATPEALREYMRVDDARNLEDYLARFDVTLSVMQTEAALERIAYELAVDAAAEGVRYLETRFAPVLNTSGGLSLGATVEAPLRGLARAERETGIVARVIVCGIRNMDPEVSLELSRLAVEYRNRGVVGFDLAGGEAGNPASRHLAAFEHARNNDLAITCHAGEGAGAESVRDALHTCGAERLGHATRLIEDPALVDEVGERRICCECCLTSNVQTRAAHDYASHPFRRYFDLGLNVVLNTDNRLMSGTTLVDEYVHAAAHLDFTFDELSRVALNGFESAFLPAEERRALIARVERDLAALRADGREVLA</sequence>
<dbReference type="EC" id="3.5.4.4" evidence="3"/>
<dbReference type="AlphaFoldDB" id="A0AA37QJI6"/>
<dbReference type="GO" id="GO:0046103">
    <property type="term" value="P:inosine biosynthetic process"/>
    <property type="evidence" value="ECO:0007669"/>
    <property type="project" value="TreeGrafter"/>
</dbReference>
<dbReference type="GO" id="GO:0006154">
    <property type="term" value="P:adenosine catabolic process"/>
    <property type="evidence" value="ECO:0007669"/>
    <property type="project" value="TreeGrafter"/>
</dbReference>
<dbReference type="InterPro" id="IPR001365">
    <property type="entry name" value="A_deaminase_dom"/>
</dbReference>
<dbReference type="EMBL" id="BRXS01000007">
    <property type="protein sequence ID" value="GLC28053.1"/>
    <property type="molecule type" value="Genomic_DNA"/>
</dbReference>
<feature type="domain" description="Adenosine deaminase" evidence="7">
    <location>
        <begin position="40"/>
        <end position="363"/>
    </location>
</feature>
<evidence type="ECO:0000256" key="3">
    <source>
        <dbReference type="ARBA" id="ARBA00012784"/>
    </source>
</evidence>
<dbReference type="NCBIfam" id="TIGR01430">
    <property type="entry name" value="aden_deam"/>
    <property type="match status" value="1"/>
</dbReference>
<reference evidence="8" key="1">
    <citation type="submission" date="2022-08" db="EMBL/GenBank/DDBJ databases">
        <title>Draft genome sequencing of Roseisolibacter agri AW1220.</title>
        <authorList>
            <person name="Tobiishi Y."/>
            <person name="Tonouchi A."/>
        </authorList>
    </citation>
    <scope>NUCLEOTIDE SEQUENCE</scope>
    <source>
        <strain evidence="8">AW1220</strain>
    </source>
</reference>
<gene>
    <name evidence="8" type="primary">add</name>
    <name evidence="8" type="ORF">rosag_45660</name>
</gene>
<evidence type="ECO:0000313" key="8">
    <source>
        <dbReference type="EMBL" id="GLC28053.1"/>
    </source>
</evidence>
<dbReference type="GO" id="GO:0046872">
    <property type="term" value="F:metal ion binding"/>
    <property type="evidence" value="ECO:0007669"/>
    <property type="project" value="UniProtKB-KW"/>
</dbReference>
<evidence type="ECO:0000256" key="4">
    <source>
        <dbReference type="ARBA" id="ARBA00022723"/>
    </source>
</evidence>
<comment type="similarity">
    <text evidence="2">Belongs to the metallo-dependent hydrolases superfamily. Adenosine and AMP deaminases family.</text>
</comment>
<keyword evidence="9" id="KW-1185">Reference proteome</keyword>
<dbReference type="GO" id="GO:0009897">
    <property type="term" value="C:external side of plasma membrane"/>
    <property type="evidence" value="ECO:0007669"/>
    <property type="project" value="TreeGrafter"/>
</dbReference>
<evidence type="ECO:0000259" key="7">
    <source>
        <dbReference type="Pfam" id="PF00962"/>
    </source>
</evidence>
<evidence type="ECO:0000256" key="5">
    <source>
        <dbReference type="ARBA" id="ARBA00022801"/>
    </source>
</evidence>
<dbReference type="PANTHER" id="PTHR11409">
    <property type="entry name" value="ADENOSINE DEAMINASE"/>
    <property type="match status" value="1"/>
</dbReference>